<feature type="domain" description="Thoeris protein ThsB TIR-like" evidence="1">
    <location>
        <begin position="8"/>
        <end position="103"/>
    </location>
</feature>
<accession>A0A2U2PIT8</accession>
<dbReference type="InterPro" id="IPR036490">
    <property type="entry name" value="ThsB_TIR-like_sf"/>
</dbReference>
<dbReference type="OrthoDB" id="9811746at2"/>
<dbReference type="Proteomes" id="UP000245647">
    <property type="component" value="Unassembled WGS sequence"/>
</dbReference>
<proteinExistence type="predicted"/>
<evidence type="ECO:0000313" key="3">
    <source>
        <dbReference type="Proteomes" id="UP000245647"/>
    </source>
</evidence>
<dbReference type="EMBL" id="QEAS01000005">
    <property type="protein sequence ID" value="PWG81182.1"/>
    <property type="molecule type" value="Genomic_DNA"/>
</dbReference>
<sequence>MAREFKIFISHCWDYHTDLVKLRSLLLRRGYFNVEFLEASIDMPINSERAVYVKRALRSKIITSHLVLAIGGMYASYSEWMYYELETAYQRYIPVVGVAPFGQQRVSKIVQDYSIQVVRWNTESIVNAIRTYAKV</sequence>
<name>A0A2U2PIT8_9SPHI</name>
<dbReference type="Gene3D" id="3.40.50.9200">
    <property type="entry name" value="Hypothetical protein MTH538"/>
    <property type="match status" value="1"/>
</dbReference>
<dbReference type="SUPFAM" id="SSF52206">
    <property type="entry name" value="Hypothetical protein MTH538"/>
    <property type="match status" value="1"/>
</dbReference>
<organism evidence="2 3">
    <name type="scientific">Pararcticibacter amylolyticus</name>
    <dbReference type="NCBI Taxonomy" id="2173175"/>
    <lineage>
        <taxon>Bacteria</taxon>
        <taxon>Pseudomonadati</taxon>
        <taxon>Bacteroidota</taxon>
        <taxon>Sphingobacteriia</taxon>
        <taxon>Sphingobacteriales</taxon>
        <taxon>Sphingobacteriaceae</taxon>
        <taxon>Pararcticibacter</taxon>
    </lineage>
</organism>
<dbReference type="AlphaFoldDB" id="A0A2U2PIT8"/>
<dbReference type="InterPro" id="IPR015032">
    <property type="entry name" value="ThsB__TIR-like_domain"/>
</dbReference>
<dbReference type="RefSeq" id="WP_109415124.1">
    <property type="nucleotide sequence ID" value="NZ_QEAS01000005.1"/>
</dbReference>
<dbReference type="Pfam" id="PF08937">
    <property type="entry name" value="ThsB_TIR"/>
    <property type="match status" value="1"/>
</dbReference>
<keyword evidence="3" id="KW-1185">Reference proteome</keyword>
<protein>
    <recommendedName>
        <fullName evidence="1">Thoeris protein ThsB TIR-like domain-containing protein</fullName>
    </recommendedName>
</protein>
<evidence type="ECO:0000259" key="1">
    <source>
        <dbReference type="Pfam" id="PF08937"/>
    </source>
</evidence>
<evidence type="ECO:0000313" key="2">
    <source>
        <dbReference type="EMBL" id="PWG81182.1"/>
    </source>
</evidence>
<gene>
    <name evidence="2" type="ORF">DDR33_07280</name>
</gene>
<comment type="caution">
    <text evidence="2">The sequence shown here is derived from an EMBL/GenBank/DDBJ whole genome shotgun (WGS) entry which is preliminary data.</text>
</comment>
<reference evidence="2 3" key="1">
    <citation type="submission" date="2018-04" db="EMBL/GenBank/DDBJ databases">
        <title>Pedobacter chongqingensis sp. nov., isolated from a rottenly hemp rope.</title>
        <authorList>
            <person name="Cai Y."/>
        </authorList>
    </citation>
    <scope>NUCLEOTIDE SEQUENCE [LARGE SCALE GENOMIC DNA]</scope>
    <source>
        <strain evidence="2 3">FJ4-8</strain>
    </source>
</reference>